<dbReference type="InterPro" id="IPR058624">
    <property type="entry name" value="MdtA-like_HH"/>
</dbReference>
<dbReference type="PROSITE" id="PS51257">
    <property type="entry name" value="PROKAR_LIPOPROTEIN"/>
    <property type="match status" value="1"/>
</dbReference>
<organism evidence="6 7">
    <name type="scientific">Bradyrhizobium commune</name>
    <dbReference type="NCBI Taxonomy" id="83627"/>
    <lineage>
        <taxon>Bacteria</taxon>
        <taxon>Pseudomonadati</taxon>
        <taxon>Pseudomonadota</taxon>
        <taxon>Alphaproteobacteria</taxon>
        <taxon>Hyphomicrobiales</taxon>
        <taxon>Nitrobacteraceae</taxon>
        <taxon>Bradyrhizobium</taxon>
    </lineage>
</organism>
<dbReference type="NCBIfam" id="TIGR01730">
    <property type="entry name" value="RND_mfp"/>
    <property type="match status" value="1"/>
</dbReference>
<dbReference type="Pfam" id="PF25876">
    <property type="entry name" value="HH_MFP_RND"/>
    <property type="match status" value="1"/>
</dbReference>
<feature type="domain" description="CusB-like beta-barrel" evidence="5">
    <location>
        <begin position="216"/>
        <end position="276"/>
    </location>
</feature>
<dbReference type="RefSeq" id="WP_195798177.1">
    <property type="nucleotide sequence ID" value="NZ_CP061379.1"/>
</dbReference>
<evidence type="ECO:0000313" key="7">
    <source>
        <dbReference type="Proteomes" id="UP000594621"/>
    </source>
</evidence>
<name>A0A7S9D1A8_9BRAD</name>
<dbReference type="EMBL" id="CP061379">
    <property type="protein sequence ID" value="QPF88624.1"/>
    <property type="molecule type" value="Genomic_DNA"/>
</dbReference>
<evidence type="ECO:0000313" key="6">
    <source>
        <dbReference type="EMBL" id="QPF88624.1"/>
    </source>
</evidence>
<dbReference type="Pfam" id="PF25954">
    <property type="entry name" value="Beta-barrel_RND_2"/>
    <property type="match status" value="1"/>
</dbReference>
<gene>
    <name evidence="6" type="ORF">IC761_18980</name>
</gene>
<dbReference type="Gene3D" id="2.40.30.170">
    <property type="match status" value="1"/>
</dbReference>
<dbReference type="Gene3D" id="2.40.50.100">
    <property type="match status" value="1"/>
</dbReference>
<dbReference type="GO" id="GO:0015562">
    <property type="term" value="F:efflux transmembrane transporter activity"/>
    <property type="evidence" value="ECO:0007669"/>
    <property type="project" value="TreeGrafter"/>
</dbReference>
<evidence type="ECO:0000256" key="3">
    <source>
        <dbReference type="SAM" id="SignalP"/>
    </source>
</evidence>
<sequence length="359" mass="37847">MTKRALIAAGALASALILAGCEKKETKAPEPVRPVLSMVLEPNQSHGGLMVGVIEPRYKTDLAFRVLGRLTSRPFYVGDLVGAGQIVATTDATALELAVRAAKASLAQAEAQLATTQSTEERQRKLIVTDATTKQTVDNAEQARAGSEASVASAQANLTKAKEQLSYAQLKTDFAGVVTAVSADVGQVVSPGQNVLTVARPDIREAVVDIGEDFPLPLQVGMPFTVALQLLPSVQVEGKLREIAPQADSVTRLRRVRIALTNPPEGFRLGSTVTVKPSSALAFNLHVPASAVLTQDGANFVWVVDQPADTVSLHKVDLAVDPAGARIVDGVDPGARIVTAGVHSLKQGQKVRIEQDQQP</sequence>
<evidence type="ECO:0000259" key="4">
    <source>
        <dbReference type="Pfam" id="PF25876"/>
    </source>
</evidence>
<dbReference type="InterPro" id="IPR058792">
    <property type="entry name" value="Beta-barrel_RND_2"/>
</dbReference>
<dbReference type="PANTHER" id="PTHR30469:SF15">
    <property type="entry name" value="HLYD FAMILY OF SECRETION PROTEINS"/>
    <property type="match status" value="1"/>
</dbReference>
<dbReference type="AlphaFoldDB" id="A0A7S9D1A8"/>
<evidence type="ECO:0000259" key="5">
    <source>
        <dbReference type="Pfam" id="PF25954"/>
    </source>
</evidence>
<reference evidence="6 7" key="1">
    <citation type="submission" date="2020-09" db="EMBL/GenBank/DDBJ databases">
        <title>Complete genomes of bradyrhizobia occurring on native shrubby legumes in Australia.</title>
        <authorList>
            <person name="Lafay B."/>
        </authorList>
    </citation>
    <scope>NUCLEOTIDE SEQUENCE [LARGE SCALE GENOMIC DNA]</scope>
    <source>
        <strain evidence="6 7">BDV5040</strain>
    </source>
</reference>
<dbReference type="Proteomes" id="UP000594621">
    <property type="component" value="Chromosome"/>
</dbReference>
<dbReference type="Gene3D" id="2.40.420.20">
    <property type="match status" value="1"/>
</dbReference>
<dbReference type="Gene3D" id="1.10.287.470">
    <property type="entry name" value="Helix hairpin bin"/>
    <property type="match status" value="1"/>
</dbReference>
<comment type="similarity">
    <text evidence="1">Belongs to the membrane fusion protein (MFP) (TC 8.A.1) family.</text>
</comment>
<keyword evidence="3" id="KW-0732">Signal</keyword>
<feature type="domain" description="Multidrug resistance protein MdtA-like alpha-helical hairpin" evidence="4">
    <location>
        <begin position="101"/>
        <end position="168"/>
    </location>
</feature>
<evidence type="ECO:0000256" key="2">
    <source>
        <dbReference type="SAM" id="Coils"/>
    </source>
</evidence>
<keyword evidence="2" id="KW-0175">Coiled coil</keyword>
<feature type="signal peptide" evidence="3">
    <location>
        <begin position="1"/>
        <end position="19"/>
    </location>
</feature>
<dbReference type="InterPro" id="IPR006143">
    <property type="entry name" value="RND_pump_MFP"/>
</dbReference>
<protein>
    <submittedName>
        <fullName evidence="6">Efflux RND transporter periplasmic adaptor subunit</fullName>
    </submittedName>
</protein>
<dbReference type="PANTHER" id="PTHR30469">
    <property type="entry name" value="MULTIDRUG RESISTANCE PROTEIN MDTA"/>
    <property type="match status" value="1"/>
</dbReference>
<feature type="coiled-coil region" evidence="2">
    <location>
        <begin position="92"/>
        <end position="171"/>
    </location>
</feature>
<accession>A0A7S9D1A8</accession>
<dbReference type="SUPFAM" id="SSF111369">
    <property type="entry name" value="HlyD-like secretion proteins"/>
    <property type="match status" value="1"/>
</dbReference>
<evidence type="ECO:0000256" key="1">
    <source>
        <dbReference type="ARBA" id="ARBA00009477"/>
    </source>
</evidence>
<dbReference type="KEGG" id="bcou:IC761_18980"/>
<dbReference type="GO" id="GO:1990281">
    <property type="term" value="C:efflux pump complex"/>
    <property type="evidence" value="ECO:0007669"/>
    <property type="project" value="TreeGrafter"/>
</dbReference>
<feature type="chain" id="PRO_5032294699" evidence="3">
    <location>
        <begin position="20"/>
        <end position="359"/>
    </location>
</feature>
<keyword evidence="7" id="KW-1185">Reference proteome</keyword>
<proteinExistence type="inferred from homology"/>